<sequence>MSSVSSYWHNKQRTTHIVDDYTWHDLNLDEVYEQIKFTYTSPGSEKLYALLREIHLGGGPHQQREAFLKKLSVSPVLQEQLQLILYDIGKRNGTNSSAYMHSIEDKQIPHQWLYSLCGVLPFFSLAVAFYSSQIAIFLFFGCVVLNAIIYTSKKDQYESEFFSLLYAISIIYGAKRMAKFKLTDELCLHLKKLKPLYKYRYLISKNKETPLEIVMDYFRTFFLIDFFIYRRITKHLYVQQEAAAYVWELIAEIDVSFSILHMREHYRHSVPLFVDDFKVTCEGLYHPLLAQPVKNTFSTDCSVLITGSNASGKSTFMKSLALNCILAQTLNTVFADAFQMKRAAIFTSFAINDSLLQGESYFMAEMHSLKRMLDVIEQDVPCFTFIDEILKGTNTIERISASAAILTWLHKQKNNLTFIASHDIELYQICGEMYDGYYFEGIVENNQIRFTYAINKGNTYIKNALELLKLRGFPKTVVDNAEMLSDSYISTGQWQGKSFQKR</sequence>
<dbReference type="Proteomes" id="UP001322664">
    <property type="component" value="Chromosome"/>
</dbReference>
<feature type="transmembrane region" description="Helical" evidence="4">
    <location>
        <begin position="112"/>
        <end position="129"/>
    </location>
</feature>
<feature type="transmembrane region" description="Helical" evidence="4">
    <location>
        <begin position="134"/>
        <end position="151"/>
    </location>
</feature>
<keyword evidence="1" id="KW-0547">Nucleotide-binding</keyword>
<evidence type="ECO:0000256" key="2">
    <source>
        <dbReference type="ARBA" id="ARBA00022840"/>
    </source>
</evidence>
<accession>A0ABZ0RUJ5</accession>
<keyword evidence="3" id="KW-0238">DNA-binding</keyword>
<name>A0ABZ0RUJ5_9BACI</name>
<evidence type="ECO:0000256" key="4">
    <source>
        <dbReference type="SAM" id="Phobius"/>
    </source>
</evidence>
<dbReference type="InterPro" id="IPR045076">
    <property type="entry name" value="MutS"/>
</dbReference>
<protein>
    <recommendedName>
        <fullName evidence="5">DNA mismatch repair proteins mutS family domain-containing protein</fullName>
    </recommendedName>
</protein>
<dbReference type="Pfam" id="PF00488">
    <property type="entry name" value="MutS_V"/>
    <property type="match status" value="1"/>
</dbReference>
<keyword evidence="4" id="KW-0812">Transmembrane</keyword>
<dbReference type="EMBL" id="CP137624">
    <property type="protein sequence ID" value="WPK10981.1"/>
    <property type="molecule type" value="Genomic_DNA"/>
</dbReference>
<evidence type="ECO:0000313" key="7">
    <source>
        <dbReference type="Proteomes" id="UP001322664"/>
    </source>
</evidence>
<dbReference type="InterPro" id="IPR000432">
    <property type="entry name" value="DNA_mismatch_repair_MutS_C"/>
</dbReference>
<keyword evidence="4" id="KW-0472">Membrane</keyword>
<reference evidence="6 7" key="1">
    <citation type="submission" date="2023-09" db="EMBL/GenBank/DDBJ databases">
        <authorList>
            <person name="Page C.A."/>
            <person name="Perez-Diaz I.M."/>
        </authorList>
    </citation>
    <scope>NUCLEOTIDE SEQUENCE [LARGE SCALE GENOMIC DNA]</scope>
    <source>
        <strain evidence="6 7">Ll15</strain>
    </source>
</reference>
<keyword evidence="2" id="KW-0067">ATP-binding</keyword>
<organism evidence="6 7">
    <name type="scientific">Lysinibacillus louembei</name>
    <dbReference type="NCBI Taxonomy" id="1470088"/>
    <lineage>
        <taxon>Bacteria</taxon>
        <taxon>Bacillati</taxon>
        <taxon>Bacillota</taxon>
        <taxon>Bacilli</taxon>
        <taxon>Bacillales</taxon>
        <taxon>Bacillaceae</taxon>
        <taxon>Lysinibacillus</taxon>
    </lineage>
</organism>
<keyword evidence="4" id="KW-1133">Transmembrane helix</keyword>
<proteinExistence type="predicted"/>
<evidence type="ECO:0000256" key="3">
    <source>
        <dbReference type="ARBA" id="ARBA00023125"/>
    </source>
</evidence>
<dbReference type="PANTHER" id="PTHR11361">
    <property type="entry name" value="DNA MISMATCH REPAIR PROTEIN MUTS FAMILY MEMBER"/>
    <property type="match status" value="1"/>
</dbReference>
<dbReference type="InterPro" id="IPR027417">
    <property type="entry name" value="P-loop_NTPase"/>
</dbReference>
<dbReference type="PANTHER" id="PTHR11361:SF152">
    <property type="entry name" value="DNA MISMATCH REPAIR PROTEIN"/>
    <property type="match status" value="1"/>
</dbReference>
<dbReference type="RefSeq" id="WP_319836089.1">
    <property type="nucleotide sequence ID" value="NZ_CP137624.1"/>
</dbReference>
<dbReference type="Gene3D" id="3.40.50.300">
    <property type="entry name" value="P-loop containing nucleotide triphosphate hydrolases"/>
    <property type="match status" value="1"/>
</dbReference>
<dbReference type="SUPFAM" id="SSF52540">
    <property type="entry name" value="P-loop containing nucleoside triphosphate hydrolases"/>
    <property type="match status" value="1"/>
</dbReference>
<feature type="transmembrane region" description="Helical" evidence="4">
    <location>
        <begin position="157"/>
        <end position="174"/>
    </location>
</feature>
<evidence type="ECO:0000313" key="6">
    <source>
        <dbReference type="EMBL" id="WPK10981.1"/>
    </source>
</evidence>
<feature type="domain" description="DNA mismatch repair proteins mutS family" evidence="5">
    <location>
        <begin position="300"/>
        <end position="486"/>
    </location>
</feature>
<gene>
    <name evidence="6" type="ORF">R6U77_13945</name>
</gene>
<evidence type="ECO:0000256" key="1">
    <source>
        <dbReference type="ARBA" id="ARBA00022741"/>
    </source>
</evidence>
<dbReference type="SMART" id="SM00534">
    <property type="entry name" value="MUTSac"/>
    <property type="match status" value="1"/>
</dbReference>
<keyword evidence="7" id="KW-1185">Reference proteome</keyword>
<evidence type="ECO:0000259" key="5">
    <source>
        <dbReference type="SMART" id="SM00534"/>
    </source>
</evidence>